<dbReference type="EMBL" id="BMGT01000002">
    <property type="protein sequence ID" value="GGG74784.1"/>
    <property type="molecule type" value="Genomic_DNA"/>
</dbReference>
<name>A0A917M3N7_9BACT</name>
<gene>
    <name evidence="2" type="ORF">GCM10011585_16900</name>
</gene>
<dbReference type="InterPro" id="IPR036390">
    <property type="entry name" value="WH_DNA-bd_sf"/>
</dbReference>
<dbReference type="Pfam" id="PF09339">
    <property type="entry name" value="HTH_IclR"/>
    <property type="match status" value="1"/>
</dbReference>
<dbReference type="GO" id="GO:0006355">
    <property type="term" value="P:regulation of DNA-templated transcription"/>
    <property type="evidence" value="ECO:0007669"/>
    <property type="project" value="InterPro"/>
</dbReference>
<dbReference type="InterPro" id="IPR005471">
    <property type="entry name" value="Tscrpt_reg_IclR_N"/>
</dbReference>
<proteinExistence type="predicted"/>
<dbReference type="GO" id="GO:0003677">
    <property type="term" value="F:DNA binding"/>
    <property type="evidence" value="ECO:0007669"/>
    <property type="project" value="InterPro"/>
</dbReference>
<dbReference type="Gene3D" id="1.10.10.10">
    <property type="entry name" value="Winged helix-like DNA-binding domain superfamily/Winged helix DNA-binding domain"/>
    <property type="match status" value="1"/>
</dbReference>
<dbReference type="AlphaFoldDB" id="A0A917M3N7"/>
<dbReference type="SUPFAM" id="SSF46785">
    <property type="entry name" value="Winged helix' DNA-binding domain"/>
    <property type="match status" value="1"/>
</dbReference>
<comment type="caution">
    <text evidence="2">The sequence shown here is derived from an EMBL/GenBank/DDBJ whole genome shotgun (WGS) entry which is preliminary data.</text>
</comment>
<dbReference type="Proteomes" id="UP000647241">
    <property type="component" value="Unassembled WGS sequence"/>
</dbReference>
<organism evidence="2 3">
    <name type="scientific">Edaphobacter dinghuensis</name>
    <dbReference type="NCBI Taxonomy" id="1560005"/>
    <lineage>
        <taxon>Bacteria</taxon>
        <taxon>Pseudomonadati</taxon>
        <taxon>Acidobacteriota</taxon>
        <taxon>Terriglobia</taxon>
        <taxon>Terriglobales</taxon>
        <taxon>Acidobacteriaceae</taxon>
        <taxon>Edaphobacter</taxon>
    </lineage>
</organism>
<evidence type="ECO:0000313" key="2">
    <source>
        <dbReference type="EMBL" id="GGG74784.1"/>
    </source>
</evidence>
<feature type="domain" description="HTH iclR-type" evidence="1">
    <location>
        <begin position="11"/>
        <end position="72"/>
    </location>
</feature>
<dbReference type="InterPro" id="IPR036388">
    <property type="entry name" value="WH-like_DNA-bd_sf"/>
</dbReference>
<evidence type="ECO:0000259" key="1">
    <source>
        <dbReference type="PROSITE" id="PS51077"/>
    </source>
</evidence>
<reference evidence="2" key="1">
    <citation type="journal article" date="2014" name="Int. J. Syst. Evol. Microbiol.">
        <title>Complete genome sequence of Corynebacterium casei LMG S-19264T (=DSM 44701T), isolated from a smear-ripened cheese.</title>
        <authorList>
            <consortium name="US DOE Joint Genome Institute (JGI-PGF)"/>
            <person name="Walter F."/>
            <person name="Albersmeier A."/>
            <person name="Kalinowski J."/>
            <person name="Ruckert C."/>
        </authorList>
    </citation>
    <scope>NUCLEOTIDE SEQUENCE</scope>
    <source>
        <strain evidence="2">CGMCC 1.12997</strain>
    </source>
</reference>
<dbReference type="SMART" id="SM00346">
    <property type="entry name" value="HTH_ICLR"/>
    <property type="match status" value="1"/>
</dbReference>
<keyword evidence="3" id="KW-1185">Reference proteome</keyword>
<reference evidence="2" key="2">
    <citation type="submission" date="2020-09" db="EMBL/GenBank/DDBJ databases">
        <authorList>
            <person name="Sun Q."/>
            <person name="Zhou Y."/>
        </authorList>
    </citation>
    <scope>NUCLEOTIDE SEQUENCE</scope>
    <source>
        <strain evidence="2">CGMCC 1.12997</strain>
    </source>
</reference>
<accession>A0A917M3N7</accession>
<sequence length="96" mass="10647">MQPDLDREYIVPILLKSVQVLDLLGEVPGGMRIEQIHQETGIAKTTVYRIVRTLVVSGRLCHANNGAYAIARKLNAEFDSSSCSSDSLYRNQVEIA</sequence>
<evidence type="ECO:0000313" key="3">
    <source>
        <dbReference type="Proteomes" id="UP000647241"/>
    </source>
</evidence>
<dbReference type="PROSITE" id="PS51077">
    <property type="entry name" value="HTH_ICLR"/>
    <property type="match status" value="1"/>
</dbReference>
<protein>
    <recommendedName>
        <fullName evidence="1">HTH iclR-type domain-containing protein</fullName>
    </recommendedName>
</protein>